<dbReference type="Proteomes" id="UP000308600">
    <property type="component" value="Unassembled WGS sequence"/>
</dbReference>
<keyword evidence="2" id="KW-1185">Reference proteome</keyword>
<organism evidence="1 2">
    <name type="scientific">Pluteus cervinus</name>
    <dbReference type="NCBI Taxonomy" id="181527"/>
    <lineage>
        <taxon>Eukaryota</taxon>
        <taxon>Fungi</taxon>
        <taxon>Dikarya</taxon>
        <taxon>Basidiomycota</taxon>
        <taxon>Agaricomycotina</taxon>
        <taxon>Agaricomycetes</taxon>
        <taxon>Agaricomycetidae</taxon>
        <taxon>Agaricales</taxon>
        <taxon>Pluteineae</taxon>
        <taxon>Pluteaceae</taxon>
        <taxon>Pluteus</taxon>
    </lineage>
</organism>
<protein>
    <submittedName>
        <fullName evidence="1">Uncharacterized protein</fullName>
    </submittedName>
</protein>
<accession>A0ACD3AZA4</accession>
<sequence>MIATPHIIISRGAPFFHTYAHVLWYTYALNMLGYNTVRLRFHCQSAQFLLQSEHDCYTNLRDKYRCKIQSDVYLPCMSNCNWRFSWVCNRYRTPKSKKRSRNAQDFIRVIMVVPCLAKSPFCVSTQVTAGKII</sequence>
<name>A0ACD3AZA4_9AGAR</name>
<dbReference type="EMBL" id="ML208303">
    <property type="protein sequence ID" value="TFK71083.1"/>
    <property type="molecule type" value="Genomic_DNA"/>
</dbReference>
<evidence type="ECO:0000313" key="1">
    <source>
        <dbReference type="EMBL" id="TFK71083.1"/>
    </source>
</evidence>
<reference evidence="1 2" key="1">
    <citation type="journal article" date="2019" name="Nat. Ecol. Evol.">
        <title>Megaphylogeny resolves global patterns of mushroom evolution.</title>
        <authorList>
            <person name="Varga T."/>
            <person name="Krizsan K."/>
            <person name="Foldi C."/>
            <person name="Dima B."/>
            <person name="Sanchez-Garcia M."/>
            <person name="Sanchez-Ramirez S."/>
            <person name="Szollosi G.J."/>
            <person name="Szarkandi J.G."/>
            <person name="Papp V."/>
            <person name="Albert L."/>
            <person name="Andreopoulos W."/>
            <person name="Angelini C."/>
            <person name="Antonin V."/>
            <person name="Barry K.W."/>
            <person name="Bougher N.L."/>
            <person name="Buchanan P."/>
            <person name="Buyck B."/>
            <person name="Bense V."/>
            <person name="Catcheside P."/>
            <person name="Chovatia M."/>
            <person name="Cooper J."/>
            <person name="Damon W."/>
            <person name="Desjardin D."/>
            <person name="Finy P."/>
            <person name="Geml J."/>
            <person name="Haridas S."/>
            <person name="Hughes K."/>
            <person name="Justo A."/>
            <person name="Karasinski D."/>
            <person name="Kautmanova I."/>
            <person name="Kiss B."/>
            <person name="Kocsube S."/>
            <person name="Kotiranta H."/>
            <person name="LaButti K.M."/>
            <person name="Lechner B.E."/>
            <person name="Liimatainen K."/>
            <person name="Lipzen A."/>
            <person name="Lukacs Z."/>
            <person name="Mihaltcheva S."/>
            <person name="Morgado L.N."/>
            <person name="Niskanen T."/>
            <person name="Noordeloos M.E."/>
            <person name="Ohm R.A."/>
            <person name="Ortiz-Santana B."/>
            <person name="Ovrebo C."/>
            <person name="Racz N."/>
            <person name="Riley R."/>
            <person name="Savchenko A."/>
            <person name="Shiryaev A."/>
            <person name="Soop K."/>
            <person name="Spirin V."/>
            <person name="Szebenyi C."/>
            <person name="Tomsovsky M."/>
            <person name="Tulloss R.E."/>
            <person name="Uehling J."/>
            <person name="Grigoriev I.V."/>
            <person name="Vagvolgyi C."/>
            <person name="Papp T."/>
            <person name="Martin F.M."/>
            <person name="Miettinen O."/>
            <person name="Hibbett D.S."/>
            <person name="Nagy L.G."/>
        </authorList>
    </citation>
    <scope>NUCLEOTIDE SEQUENCE [LARGE SCALE GENOMIC DNA]</scope>
    <source>
        <strain evidence="1 2">NL-1719</strain>
    </source>
</reference>
<proteinExistence type="predicted"/>
<gene>
    <name evidence="1" type="ORF">BDN72DRAFT_487662</name>
</gene>
<evidence type="ECO:0000313" key="2">
    <source>
        <dbReference type="Proteomes" id="UP000308600"/>
    </source>
</evidence>